<dbReference type="InterPro" id="IPR000994">
    <property type="entry name" value="Pept_M24"/>
</dbReference>
<dbReference type="Gene3D" id="3.90.230.10">
    <property type="entry name" value="Creatinase/methionine aminopeptidase superfamily"/>
    <property type="match status" value="1"/>
</dbReference>
<dbReference type="GO" id="GO:0046872">
    <property type="term" value="F:metal ion binding"/>
    <property type="evidence" value="ECO:0007669"/>
    <property type="project" value="UniProtKB-UniRule"/>
</dbReference>
<reference evidence="9" key="1">
    <citation type="submission" date="2016-01" db="EMBL/GenBank/DDBJ databases">
        <authorList>
            <person name="Mcilroy J.S."/>
            <person name="Karst M S."/>
            <person name="Albertsen M."/>
        </authorList>
    </citation>
    <scope>NUCLEOTIDE SEQUENCE</scope>
    <source>
        <strain evidence="9">Cfx-K</strain>
    </source>
</reference>
<dbReference type="InterPro" id="IPR036005">
    <property type="entry name" value="Creatinase/aminopeptidase-like"/>
</dbReference>
<dbReference type="InterPro" id="IPR001714">
    <property type="entry name" value="Pept_M24_MAP"/>
</dbReference>
<proteinExistence type="inferred from homology"/>
<dbReference type="InterPro" id="IPR002467">
    <property type="entry name" value="Pept_M24A_MAP1"/>
</dbReference>
<dbReference type="EMBL" id="LN890655">
    <property type="protein sequence ID" value="CUS05355.2"/>
    <property type="molecule type" value="Genomic_DNA"/>
</dbReference>
<dbReference type="PANTHER" id="PTHR43330">
    <property type="entry name" value="METHIONINE AMINOPEPTIDASE"/>
    <property type="match status" value="1"/>
</dbReference>
<evidence type="ECO:0000256" key="5">
    <source>
        <dbReference type="ARBA" id="ARBA00022801"/>
    </source>
</evidence>
<dbReference type="CDD" id="cd01086">
    <property type="entry name" value="MetAP1"/>
    <property type="match status" value="1"/>
</dbReference>
<keyword evidence="2 6" id="KW-0031">Aminopeptidase</keyword>
<feature type="binding site" evidence="6">
    <location>
        <position position="238"/>
    </location>
    <ligand>
        <name>a divalent metal cation</name>
        <dbReference type="ChEBI" id="CHEBI:60240"/>
        <label>2</label>
        <note>catalytic</note>
    </ligand>
</feature>
<dbReference type="Proteomes" id="UP000215027">
    <property type="component" value="Chromosome I"/>
</dbReference>
<evidence type="ECO:0000256" key="1">
    <source>
        <dbReference type="ARBA" id="ARBA00002521"/>
    </source>
</evidence>
<organism evidence="9 10">
    <name type="scientific">Candidatus Promineifilum breve</name>
    <dbReference type="NCBI Taxonomy" id="1806508"/>
    <lineage>
        <taxon>Bacteria</taxon>
        <taxon>Bacillati</taxon>
        <taxon>Chloroflexota</taxon>
        <taxon>Ardenticatenia</taxon>
        <taxon>Candidatus Promineifilales</taxon>
        <taxon>Candidatus Promineifilaceae</taxon>
        <taxon>Candidatus Promineifilum</taxon>
    </lineage>
</organism>
<feature type="binding site" evidence="6">
    <location>
        <position position="181"/>
    </location>
    <ligand>
        <name>substrate</name>
    </ligand>
</feature>
<dbReference type="GO" id="GO:0070006">
    <property type="term" value="F:metalloaminopeptidase activity"/>
    <property type="evidence" value="ECO:0007669"/>
    <property type="project" value="UniProtKB-UniRule"/>
</dbReference>
<feature type="binding site" evidence="6">
    <location>
        <position position="111"/>
    </location>
    <ligand>
        <name>a divalent metal cation</name>
        <dbReference type="ChEBI" id="CHEBI:60240"/>
        <label>1</label>
    </ligand>
</feature>
<dbReference type="KEGG" id="pbf:CFX0092_A3477"/>
<dbReference type="NCBIfam" id="TIGR00500">
    <property type="entry name" value="met_pdase_I"/>
    <property type="match status" value="1"/>
</dbReference>
<feature type="binding site" evidence="6">
    <location>
        <position position="174"/>
    </location>
    <ligand>
        <name>a divalent metal cation</name>
        <dbReference type="ChEBI" id="CHEBI:60240"/>
        <label>2</label>
        <note>catalytic</note>
    </ligand>
</feature>
<feature type="binding site" evidence="6">
    <location>
        <position position="100"/>
    </location>
    <ligand>
        <name>a divalent metal cation</name>
        <dbReference type="ChEBI" id="CHEBI:60240"/>
        <label>1</label>
    </ligand>
</feature>
<dbReference type="AlphaFoldDB" id="A0A160T888"/>
<name>A0A160T888_9CHLR</name>
<keyword evidence="3 6" id="KW-0645">Protease</keyword>
<accession>A0A160T888</accession>
<evidence type="ECO:0000256" key="6">
    <source>
        <dbReference type="HAMAP-Rule" id="MF_01974"/>
    </source>
</evidence>
<comment type="subunit">
    <text evidence="6">Monomer.</text>
</comment>
<comment type="catalytic activity">
    <reaction evidence="6 7">
        <text>Release of N-terminal amino acids, preferentially methionine, from peptides and arylamides.</text>
        <dbReference type="EC" id="3.4.11.18"/>
    </reaction>
</comment>
<dbReference type="OrthoDB" id="9802055at2"/>
<dbReference type="RefSeq" id="WP_095044583.1">
    <property type="nucleotide sequence ID" value="NZ_LN890655.1"/>
</dbReference>
<dbReference type="GO" id="GO:0005829">
    <property type="term" value="C:cytosol"/>
    <property type="evidence" value="ECO:0007669"/>
    <property type="project" value="TreeGrafter"/>
</dbReference>
<dbReference type="Pfam" id="PF00557">
    <property type="entry name" value="Peptidase_M24"/>
    <property type="match status" value="1"/>
</dbReference>
<evidence type="ECO:0000256" key="3">
    <source>
        <dbReference type="ARBA" id="ARBA00022670"/>
    </source>
</evidence>
<evidence type="ECO:0000256" key="4">
    <source>
        <dbReference type="ARBA" id="ARBA00022723"/>
    </source>
</evidence>
<feature type="binding site" evidence="6">
    <location>
        <position position="238"/>
    </location>
    <ligand>
        <name>a divalent metal cation</name>
        <dbReference type="ChEBI" id="CHEBI:60240"/>
        <label>1</label>
    </ligand>
</feature>
<evidence type="ECO:0000313" key="10">
    <source>
        <dbReference type="Proteomes" id="UP000215027"/>
    </source>
</evidence>
<feature type="domain" description="Peptidase M24" evidence="8">
    <location>
        <begin position="11"/>
        <end position="244"/>
    </location>
</feature>
<protein>
    <recommendedName>
        <fullName evidence="6 7">Methionine aminopeptidase</fullName>
        <shortName evidence="6">MAP</shortName>
        <shortName evidence="6">MetAP</shortName>
        <ecNumber evidence="6 7">3.4.11.18</ecNumber>
    </recommendedName>
    <alternativeName>
        <fullName evidence="6">Peptidase M</fullName>
    </alternativeName>
</protein>
<dbReference type="PANTHER" id="PTHR43330:SF27">
    <property type="entry name" value="METHIONINE AMINOPEPTIDASE"/>
    <property type="match status" value="1"/>
</dbReference>
<evidence type="ECO:0000313" key="9">
    <source>
        <dbReference type="EMBL" id="CUS05355.2"/>
    </source>
</evidence>
<feature type="binding site" evidence="6">
    <location>
        <position position="207"/>
    </location>
    <ligand>
        <name>a divalent metal cation</name>
        <dbReference type="ChEBI" id="CHEBI:60240"/>
        <label>2</label>
        <note>catalytic</note>
    </ligand>
</feature>
<keyword evidence="5 6" id="KW-0378">Hydrolase</keyword>
<dbReference type="HAMAP" id="MF_01974">
    <property type="entry name" value="MetAP_1"/>
    <property type="match status" value="1"/>
</dbReference>
<dbReference type="PRINTS" id="PR00599">
    <property type="entry name" value="MAPEPTIDASE"/>
</dbReference>
<evidence type="ECO:0000259" key="8">
    <source>
        <dbReference type="Pfam" id="PF00557"/>
    </source>
</evidence>
<sequence length="254" mass="28051">MRLKNGKEITRMRAAGRLVAECFAILEENIKPGVTLKQLDQLVENHIYKQGAETLYKGYRGRNRDHPPFPGVICASVNHEICHGLPDGRVLLEGDIIGIDIGLRLKGFCGDACVTYPVGKVAPHVDRLLAVGRESLRRGIDVAQYNNRLNDIGRAIENYADTQGVSVVHEWGGHGIGRALHEDLSVSHIRQAEPGPRLIPGMIFTIEPMINEGVHDWILLPDGWTVITADGKLSVQFEHTVVITRNGPELLTLL</sequence>
<comment type="cofactor">
    <cofactor evidence="6">
        <name>Co(2+)</name>
        <dbReference type="ChEBI" id="CHEBI:48828"/>
    </cofactor>
    <cofactor evidence="6">
        <name>Zn(2+)</name>
        <dbReference type="ChEBI" id="CHEBI:29105"/>
    </cofactor>
    <cofactor evidence="6">
        <name>Mn(2+)</name>
        <dbReference type="ChEBI" id="CHEBI:29035"/>
    </cofactor>
    <cofactor evidence="6">
        <name>Fe(2+)</name>
        <dbReference type="ChEBI" id="CHEBI:29033"/>
    </cofactor>
    <text evidence="6">Binds 2 divalent metal cations per subunit. Has a high-affinity and a low affinity metal-binding site. The true nature of the physiological cofactor is under debate. The enzyme is active with cobalt, zinc, manganese or divalent iron ions. Most likely, methionine aminopeptidases function as mononuclear Fe(2+)-metalloproteases under physiological conditions, and the catalytically relevant metal-binding site has been assigned to the histidine-containing high-affinity site.</text>
</comment>
<dbReference type="GO" id="GO:0006508">
    <property type="term" value="P:proteolysis"/>
    <property type="evidence" value="ECO:0007669"/>
    <property type="project" value="UniProtKB-KW"/>
</dbReference>
<keyword evidence="10" id="KW-1185">Reference proteome</keyword>
<dbReference type="GO" id="GO:0004239">
    <property type="term" value="F:initiator methionyl aminopeptidase activity"/>
    <property type="evidence" value="ECO:0007669"/>
    <property type="project" value="UniProtKB-UniRule"/>
</dbReference>
<dbReference type="EC" id="3.4.11.18" evidence="6 7"/>
<dbReference type="SUPFAM" id="SSF55920">
    <property type="entry name" value="Creatinase/aminopeptidase"/>
    <property type="match status" value="1"/>
</dbReference>
<evidence type="ECO:0000256" key="2">
    <source>
        <dbReference type="ARBA" id="ARBA00022438"/>
    </source>
</evidence>
<keyword evidence="4 6" id="KW-0479">Metal-binding</keyword>
<comment type="similarity">
    <text evidence="6">Belongs to the peptidase M24A family. Methionine aminopeptidase type 1 subfamily.</text>
</comment>
<comment type="function">
    <text evidence="1 6">Removes the N-terminal methionine from nascent proteins. The N-terminal methionine is often cleaved when the second residue in the primary sequence is small and uncharged (Met-Ala-, Cys, Gly, Pro, Ser, Thr, or Val). Requires deformylation of the N(alpha)-formylated initiator methionine before it can be hydrolyzed.</text>
</comment>
<feature type="binding site" evidence="6">
    <location>
        <position position="111"/>
    </location>
    <ligand>
        <name>a divalent metal cation</name>
        <dbReference type="ChEBI" id="CHEBI:60240"/>
        <label>2</label>
        <note>catalytic</note>
    </ligand>
</feature>
<feature type="binding site" evidence="6">
    <location>
        <position position="83"/>
    </location>
    <ligand>
        <name>substrate</name>
    </ligand>
</feature>
<evidence type="ECO:0000256" key="7">
    <source>
        <dbReference type="RuleBase" id="RU003653"/>
    </source>
</evidence>
<gene>
    <name evidence="6 9" type="primary">map</name>
    <name evidence="9" type="ORF">CFX0092_A3477</name>
</gene>